<reference evidence="21" key="1">
    <citation type="submission" date="2025-08" db="UniProtKB">
        <authorList>
            <consortium name="Ensembl"/>
        </authorList>
    </citation>
    <scope>IDENTIFICATION</scope>
</reference>
<dbReference type="SMART" id="SM00349">
    <property type="entry name" value="KRAB"/>
    <property type="match status" value="1"/>
</dbReference>
<dbReference type="FunFam" id="3.30.160.60:FF:000295">
    <property type="entry name" value="zinc finger protein 19"/>
    <property type="match status" value="1"/>
</dbReference>
<evidence type="ECO:0000256" key="6">
    <source>
        <dbReference type="ARBA" id="ARBA00022723"/>
    </source>
</evidence>
<dbReference type="Pfam" id="PF00096">
    <property type="entry name" value="zf-C2H2"/>
    <property type="match status" value="7"/>
</dbReference>
<keyword evidence="6" id="KW-0479">Metal-binding</keyword>
<evidence type="ECO:0000313" key="22">
    <source>
        <dbReference type="Proteomes" id="UP000694381"/>
    </source>
</evidence>
<dbReference type="OrthoDB" id="654211at2759"/>
<feature type="domain" description="C2H2-type" evidence="19">
    <location>
        <begin position="339"/>
        <end position="366"/>
    </location>
</feature>
<feature type="domain" description="C2H2-type" evidence="19">
    <location>
        <begin position="423"/>
        <end position="450"/>
    </location>
</feature>
<evidence type="ECO:0000256" key="4">
    <source>
        <dbReference type="ARBA" id="ARBA00022491"/>
    </source>
</evidence>
<evidence type="ECO:0000256" key="13">
    <source>
        <dbReference type="ARBA" id="ARBA00023163"/>
    </source>
</evidence>
<dbReference type="SUPFAM" id="SSF47353">
    <property type="entry name" value="Retrovirus capsid dimerization domain-like"/>
    <property type="match status" value="1"/>
</dbReference>
<evidence type="ECO:0000256" key="2">
    <source>
        <dbReference type="ARBA" id="ARBA00004123"/>
    </source>
</evidence>
<feature type="domain" description="C2H2-type" evidence="19">
    <location>
        <begin position="367"/>
        <end position="394"/>
    </location>
</feature>
<keyword evidence="5" id="KW-1017">Isopeptide bond</keyword>
<dbReference type="PROSITE" id="PS50804">
    <property type="entry name" value="SCAN_BOX"/>
    <property type="match status" value="1"/>
</dbReference>
<dbReference type="PANTHER" id="PTHR23226:SF366">
    <property type="entry name" value="ZINC FINGER PROTEIN ZFP2"/>
    <property type="match status" value="1"/>
</dbReference>
<dbReference type="GO" id="GO:0005654">
    <property type="term" value="C:nucleoplasm"/>
    <property type="evidence" value="ECO:0007669"/>
    <property type="project" value="UniProtKB-ARBA"/>
</dbReference>
<comment type="subcellular location">
    <subcellularLocation>
        <location evidence="2 17">Nucleus</location>
    </subcellularLocation>
</comment>
<feature type="region of interest" description="Disordered" evidence="18">
    <location>
        <begin position="246"/>
        <end position="274"/>
    </location>
</feature>
<dbReference type="FunFam" id="1.10.4020.10:FF:000001">
    <property type="entry name" value="zinc finger protein 263 isoform X1"/>
    <property type="match status" value="1"/>
</dbReference>
<organism evidence="21 22">
    <name type="scientific">Nannospalax galili</name>
    <name type="common">Northern Israeli blind subterranean mole rat</name>
    <name type="synonym">Spalax galili</name>
    <dbReference type="NCBI Taxonomy" id="1026970"/>
    <lineage>
        <taxon>Eukaryota</taxon>
        <taxon>Metazoa</taxon>
        <taxon>Chordata</taxon>
        <taxon>Craniata</taxon>
        <taxon>Vertebrata</taxon>
        <taxon>Euteleostomi</taxon>
        <taxon>Mammalia</taxon>
        <taxon>Eutheria</taxon>
        <taxon>Euarchontoglires</taxon>
        <taxon>Glires</taxon>
        <taxon>Rodentia</taxon>
        <taxon>Myomorpha</taxon>
        <taxon>Muroidea</taxon>
        <taxon>Spalacidae</taxon>
        <taxon>Spalacinae</taxon>
        <taxon>Nannospalax</taxon>
    </lineage>
</organism>
<dbReference type="InterPro" id="IPR001909">
    <property type="entry name" value="KRAB"/>
</dbReference>
<evidence type="ECO:0000256" key="9">
    <source>
        <dbReference type="ARBA" id="ARBA00022833"/>
    </source>
</evidence>
<evidence type="ECO:0000256" key="17">
    <source>
        <dbReference type="PROSITE-ProRule" id="PRU00187"/>
    </source>
</evidence>
<dbReference type="Ensembl" id="ENSNGAT00000016975.1">
    <property type="protein sequence ID" value="ENSNGAP00000011428.1"/>
    <property type="gene ID" value="ENSNGAG00000013588.1"/>
</dbReference>
<evidence type="ECO:0000259" key="20">
    <source>
        <dbReference type="PROSITE" id="PS50804"/>
    </source>
</evidence>
<dbReference type="Proteomes" id="UP000694381">
    <property type="component" value="Unassembled WGS sequence"/>
</dbReference>
<dbReference type="PROSITE" id="PS00028">
    <property type="entry name" value="ZINC_FINGER_C2H2_1"/>
    <property type="match status" value="7"/>
</dbReference>
<dbReference type="RefSeq" id="XP_029409598.1">
    <property type="nucleotide sequence ID" value="XM_029553738.1"/>
</dbReference>
<dbReference type="GO" id="GO:0000981">
    <property type="term" value="F:DNA-binding transcription factor activity, RNA polymerase II-specific"/>
    <property type="evidence" value="ECO:0007669"/>
    <property type="project" value="TreeGrafter"/>
</dbReference>
<reference evidence="21" key="2">
    <citation type="submission" date="2025-09" db="UniProtKB">
        <authorList>
            <consortium name="Ensembl"/>
        </authorList>
    </citation>
    <scope>IDENTIFICATION</scope>
</reference>
<keyword evidence="7" id="KW-0677">Repeat</keyword>
<dbReference type="InterPro" id="IPR036051">
    <property type="entry name" value="KRAB_dom_sf"/>
</dbReference>
<dbReference type="SUPFAM" id="SSF109640">
    <property type="entry name" value="KRAB domain (Kruppel-associated box)"/>
    <property type="match status" value="1"/>
</dbReference>
<dbReference type="PROSITE" id="PS50157">
    <property type="entry name" value="ZINC_FINGER_C2H2_2"/>
    <property type="match status" value="7"/>
</dbReference>
<dbReference type="KEGG" id="ngi:103746324"/>
<proteinExistence type="inferred from homology"/>
<evidence type="ECO:0000256" key="18">
    <source>
        <dbReference type="SAM" id="MobiDB-lite"/>
    </source>
</evidence>
<evidence type="ECO:0000256" key="15">
    <source>
        <dbReference type="ARBA" id="ARBA00079518"/>
    </source>
</evidence>
<dbReference type="SMART" id="SM00355">
    <property type="entry name" value="ZnF_C2H2"/>
    <property type="match status" value="7"/>
</dbReference>
<name>A0A8C6R4Z1_NANGA</name>
<dbReference type="PANTHER" id="PTHR23226">
    <property type="entry name" value="ZINC FINGER AND SCAN DOMAIN-CONTAINING"/>
    <property type="match status" value="1"/>
</dbReference>
<dbReference type="FunFam" id="3.30.160.60:FF:001661">
    <property type="entry name" value="Zinc finger and SCAN domain-containing 26"/>
    <property type="match status" value="1"/>
</dbReference>
<evidence type="ECO:0000256" key="1">
    <source>
        <dbReference type="ARBA" id="ARBA00003767"/>
    </source>
</evidence>
<evidence type="ECO:0000256" key="7">
    <source>
        <dbReference type="ARBA" id="ARBA00022737"/>
    </source>
</evidence>
<dbReference type="InterPro" id="IPR003309">
    <property type="entry name" value="SCAN_dom"/>
</dbReference>
<dbReference type="FunFam" id="3.30.160.60:FF:000057">
    <property type="entry name" value="Zinc finger with KRAB and SCAN domains 4"/>
    <property type="match status" value="1"/>
</dbReference>
<dbReference type="OMA" id="QWENIET"/>
<dbReference type="InterPro" id="IPR038269">
    <property type="entry name" value="SCAN_sf"/>
</dbReference>
<evidence type="ECO:0000256" key="14">
    <source>
        <dbReference type="ARBA" id="ARBA00023242"/>
    </source>
</evidence>
<dbReference type="FunFam" id="3.30.160.60:FF:000352">
    <property type="entry name" value="zinc finger protein 3 homolog"/>
    <property type="match status" value="1"/>
</dbReference>
<dbReference type="Pfam" id="PF02023">
    <property type="entry name" value="SCAN"/>
    <property type="match status" value="1"/>
</dbReference>
<evidence type="ECO:0000256" key="5">
    <source>
        <dbReference type="ARBA" id="ARBA00022499"/>
    </source>
</evidence>
<evidence type="ECO:0000256" key="16">
    <source>
        <dbReference type="PROSITE-ProRule" id="PRU00042"/>
    </source>
</evidence>
<dbReference type="CDD" id="cd07936">
    <property type="entry name" value="SCAN"/>
    <property type="match status" value="1"/>
</dbReference>
<feature type="domain" description="C2H2-type" evidence="19">
    <location>
        <begin position="395"/>
        <end position="422"/>
    </location>
</feature>
<evidence type="ECO:0000256" key="3">
    <source>
        <dbReference type="ARBA" id="ARBA00006991"/>
    </source>
</evidence>
<dbReference type="Gene3D" id="6.10.140.140">
    <property type="match status" value="1"/>
</dbReference>
<dbReference type="GeneID" id="103746324"/>
<dbReference type="GeneTree" id="ENSGT00940000159644"/>
<dbReference type="RefSeq" id="XP_008846684.1">
    <property type="nucleotide sequence ID" value="XM_008848462.3"/>
</dbReference>
<dbReference type="InterPro" id="IPR013087">
    <property type="entry name" value="Znf_C2H2_type"/>
</dbReference>
<dbReference type="InterPro" id="IPR036236">
    <property type="entry name" value="Znf_C2H2_sf"/>
</dbReference>
<evidence type="ECO:0000313" key="21">
    <source>
        <dbReference type="Ensembl" id="ENSNGAP00000011428.1"/>
    </source>
</evidence>
<dbReference type="FunFam" id="3.30.160.60:FF:000759">
    <property type="entry name" value="zinc finger protein 16"/>
    <property type="match status" value="1"/>
</dbReference>
<dbReference type="FunFam" id="3.30.160.60:FF:001333">
    <property type="entry name" value="Zinc finger with KRAB and SCAN domains 4"/>
    <property type="match status" value="1"/>
</dbReference>
<dbReference type="Gene3D" id="3.30.160.60">
    <property type="entry name" value="Classic Zinc Finger"/>
    <property type="match status" value="7"/>
</dbReference>
<accession>A0A8C6R4Z1</accession>
<evidence type="ECO:0000256" key="8">
    <source>
        <dbReference type="ARBA" id="ARBA00022771"/>
    </source>
</evidence>
<keyword evidence="8 16" id="KW-0863">Zinc-finger</keyword>
<feature type="domain" description="SCAN box" evidence="20">
    <location>
        <begin position="51"/>
        <end position="133"/>
    </location>
</feature>
<dbReference type="Pfam" id="PF01352">
    <property type="entry name" value="KRAB"/>
    <property type="match status" value="1"/>
</dbReference>
<dbReference type="SMART" id="SM00431">
    <property type="entry name" value="SCAN"/>
    <property type="match status" value="1"/>
</dbReference>
<dbReference type="FunFam" id="3.30.160.60:FF:000384">
    <property type="entry name" value="Zinc finger protein 550"/>
    <property type="match status" value="1"/>
</dbReference>
<feature type="domain" description="C2H2-type" evidence="19">
    <location>
        <begin position="311"/>
        <end position="338"/>
    </location>
</feature>
<dbReference type="Gene3D" id="1.10.4020.10">
    <property type="entry name" value="DNA breaking-rejoining enzymes"/>
    <property type="match status" value="1"/>
</dbReference>
<dbReference type="GO" id="GO:0008270">
    <property type="term" value="F:zinc ion binding"/>
    <property type="evidence" value="ECO:0007669"/>
    <property type="project" value="UniProtKB-KW"/>
</dbReference>
<evidence type="ECO:0000259" key="19">
    <source>
        <dbReference type="PROSITE" id="PS50157"/>
    </source>
</evidence>
<evidence type="ECO:0000256" key="11">
    <source>
        <dbReference type="ARBA" id="ARBA00023015"/>
    </source>
</evidence>
<comment type="similarity">
    <text evidence="3">Belongs to the krueppel C2H2-type zinc-finger protein family.</text>
</comment>
<dbReference type="GO" id="GO:0000978">
    <property type="term" value="F:RNA polymerase II cis-regulatory region sequence-specific DNA binding"/>
    <property type="evidence" value="ECO:0007669"/>
    <property type="project" value="TreeGrafter"/>
</dbReference>
<feature type="domain" description="C2H2-type" evidence="19">
    <location>
        <begin position="505"/>
        <end position="532"/>
    </location>
</feature>
<dbReference type="RefSeq" id="XP_029409597.1">
    <property type="nucleotide sequence ID" value="XM_029553737.1"/>
</dbReference>
<keyword evidence="10" id="KW-0832">Ubl conjugation</keyword>
<keyword evidence="4" id="KW-0678">Repressor</keyword>
<feature type="domain" description="C2H2-type" evidence="19">
    <location>
        <begin position="477"/>
        <end position="504"/>
    </location>
</feature>
<dbReference type="SUPFAM" id="SSF57667">
    <property type="entry name" value="beta-beta-alpha zinc fingers"/>
    <property type="match status" value="4"/>
</dbReference>
<evidence type="ECO:0000256" key="12">
    <source>
        <dbReference type="ARBA" id="ARBA00023125"/>
    </source>
</evidence>
<evidence type="ECO:0000256" key="10">
    <source>
        <dbReference type="ARBA" id="ARBA00022843"/>
    </source>
</evidence>
<keyword evidence="14 17" id="KW-0539">Nucleus</keyword>
<protein>
    <recommendedName>
        <fullName evidence="15">Zinc finger protein 307</fullName>
    </recommendedName>
</protein>
<dbReference type="AlphaFoldDB" id="A0A8C6R4Z1"/>
<comment type="function">
    <text evidence="1">May be involved in transcriptional regulation.</text>
</comment>
<sequence length="551" mass="62665">MARESRESTALDSHSAEDQMDLLVIKVEQEEASPLDEEAGWLGSPGPDRSRQRFRAFRYPEAAGPRQALSRLRELCRQWLRPDMHSKEQILELLVLEQFLTILPADLQSWVREQHPDSGEEVVVLLEYLERQLDEPPPQVPDDDEGQELLCPKEALLTSAQVSESSQIEPMKPLLKHESLGLLTSQVRIAQGGRCREDTVAAARLTPESQGLLKIEDMAPILSPRWTEQDSSQMNLYRDDIQENSGSLVSLDQEMQTKTRDLPPPEEYPEQEPEQAVAHLGEDTLQISTSTEAGEQEGRLQTTQKVGTRRFYCRECGKSFAQSSGLSKHKRIHTGLKPYECEECGKAFIGSSALIIHQRVHTGEKPYECEECGKAFSHSSDLIKHQRTHTGEKPYECDDCGKTFTQSCSLLEHHRIHTGEKPYQCNMCPKAFRRSSHLLRHQRTHTGDKDFYVPEPYWESQSKAESQWENIETPVSYQCNECERSFSRITSLIEHQKVHTGEKPFECQTCGKGFTRPSYLIQHQRRHTGKKTAVTVTPAIHSEVGVPLSLN</sequence>
<gene>
    <name evidence="21" type="primary">LOC103746324</name>
</gene>
<keyword evidence="9" id="KW-0862">Zinc</keyword>
<keyword evidence="13" id="KW-0804">Transcription</keyword>
<keyword evidence="22" id="KW-1185">Reference proteome</keyword>
<keyword evidence="12" id="KW-0238">DNA-binding</keyword>
<keyword evidence="11" id="KW-0805">Transcription regulation</keyword>